<dbReference type="PANTHER" id="PTHR39327">
    <property type="match status" value="1"/>
</dbReference>
<evidence type="ECO:0000313" key="1">
    <source>
        <dbReference type="EMBL" id="MBS7661136.1"/>
    </source>
</evidence>
<proteinExistence type="predicted"/>
<dbReference type="Pfam" id="PF06035">
    <property type="entry name" value="Peptidase_C93"/>
    <property type="match status" value="1"/>
</dbReference>
<comment type="caution">
    <text evidence="1">The sequence shown here is derived from an EMBL/GenBank/DDBJ whole genome shotgun (WGS) entry which is preliminary data.</text>
</comment>
<evidence type="ECO:0000313" key="2">
    <source>
        <dbReference type="Proteomes" id="UP001196601"/>
    </source>
</evidence>
<protein>
    <submittedName>
        <fullName evidence="1">Transglutaminase-like cysteine peptidase</fullName>
    </submittedName>
</protein>
<dbReference type="InterPro" id="IPR010319">
    <property type="entry name" value="Transglutaminase-like_Cys_pept"/>
</dbReference>
<dbReference type="RefSeq" id="WP_213638476.1">
    <property type="nucleotide sequence ID" value="NZ_JADPMV010000001.1"/>
</dbReference>
<name>A0ABS5PXB8_9PSED</name>
<dbReference type="InterPro" id="IPR038765">
    <property type="entry name" value="Papain-like_cys_pep_sf"/>
</dbReference>
<dbReference type="SUPFAM" id="SSF54001">
    <property type="entry name" value="Cysteine proteinases"/>
    <property type="match status" value="1"/>
</dbReference>
<dbReference type="PANTHER" id="PTHR39327:SF1">
    <property type="entry name" value="BLR5470 PROTEIN"/>
    <property type="match status" value="1"/>
</dbReference>
<sequence length="218" mass="24755">MAVTTLSTGVLFGAAEAKASWSFDQIMRKAEKRYGRQGPAKDRLLSWNQLIENSRYLPEREKLAAVNQFFNRQLRFLSDTVLWKQSDYWATPIETLVQGAGDCEDFSLAKYFTLRKLGVPEARLRITYARELTRGEAHMVLGYYAAPGAEPLILDNLTNDMLPLSQRPDLLLLYAFDAHGLYQVKDGGLQRTGDTERLPGWQGLMARMRQEGFSLEQG</sequence>
<dbReference type="EMBL" id="JADPMV010000001">
    <property type="protein sequence ID" value="MBS7661136.1"/>
    <property type="molecule type" value="Genomic_DNA"/>
</dbReference>
<keyword evidence="2" id="KW-1185">Reference proteome</keyword>
<organism evidence="1 2">
    <name type="scientific">Pseudomonas lalucatii</name>
    <dbReference type="NCBI Taxonomy" id="1424203"/>
    <lineage>
        <taxon>Bacteria</taxon>
        <taxon>Pseudomonadati</taxon>
        <taxon>Pseudomonadota</taxon>
        <taxon>Gammaproteobacteria</taxon>
        <taxon>Pseudomonadales</taxon>
        <taxon>Pseudomonadaceae</taxon>
        <taxon>Pseudomonas</taxon>
    </lineage>
</organism>
<dbReference type="Gene3D" id="3.10.620.30">
    <property type="match status" value="1"/>
</dbReference>
<dbReference type="Proteomes" id="UP001196601">
    <property type="component" value="Unassembled WGS sequence"/>
</dbReference>
<reference evidence="1 2" key="1">
    <citation type="journal article" date="2021" name="Syst. Appl. Microbiol.">
        <title>Pseudomonas lalucatii sp. nov. isolated from Vallgornera, a karstic cave in Mallorca, Western Mediterranean.</title>
        <authorList>
            <person name="Busquets A."/>
            <person name="Mulet M."/>
            <person name="Gomila M."/>
            <person name="Garcia-Valdes E."/>
        </authorList>
    </citation>
    <scope>NUCLEOTIDE SEQUENCE [LARGE SCALE GENOMIC DNA]</scope>
    <source>
        <strain evidence="1 2">R1b54</strain>
    </source>
</reference>
<gene>
    <name evidence="1" type="ORF">I0D00_04130</name>
</gene>
<accession>A0ABS5PXB8</accession>